<dbReference type="EC" id="2.3.1.-" evidence="4"/>
<proteinExistence type="predicted"/>
<evidence type="ECO:0000259" key="3">
    <source>
        <dbReference type="PROSITE" id="PS51186"/>
    </source>
</evidence>
<evidence type="ECO:0000313" key="4">
    <source>
        <dbReference type="EMBL" id="MBR7832732.1"/>
    </source>
</evidence>
<dbReference type="PROSITE" id="PS51186">
    <property type="entry name" value="GNAT"/>
    <property type="match status" value="1"/>
</dbReference>
<feature type="domain" description="N-acetyltransferase" evidence="3">
    <location>
        <begin position="151"/>
        <end position="289"/>
    </location>
</feature>
<dbReference type="InterPro" id="IPR016181">
    <property type="entry name" value="Acyl_CoA_acyltransferase"/>
</dbReference>
<accession>A0A941ELH8</accession>
<dbReference type="CDD" id="cd04301">
    <property type="entry name" value="NAT_SF"/>
    <property type="match status" value="1"/>
</dbReference>
<evidence type="ECO:0000313" key="5">
    <source>
        <dbReference type="Proteomes" id="UP000675781"/>
    </source>
</evidence>
<sequence>MTDHGWTLTGDGGAFADAALAFLSRDPVGNTSTLAITAGLRTSPREPMEQDCYGWWRDEDGRIRAAFTAQYPYALTLGAELPEQAAAELPAAWQASGRARPLSVSGGVKAAEGIASHWSRLLGCDYRIRAHHEMRLFTFAEPTAPEPAPVGHARLATLADVALLTAWELEFLRECGLNGPRDPEPYVSSRVRDGRQLLWISGEEPVGCANFTGVAGGSSRITGVYTPPEHRRHGYAAGITWAASHEALERGAAHVLLYTDLSNPTSNAVYQRLGYRPVRDVTEYEFVDE</sequence>
<keyword evidence="2 4" id="KW-0012">Acyltransferase</keyword>
<comment type="caution">
    <text evidence="4">The sequence shown here is derived from an EMBL/GenBank/DDBJ whole genome shotgun (WGS) entry which is preliminary data.</text>
</comment>
<dbReference type="Proteomes" id="UP000675781">
    <property type="component" value="Unassembled WGS sequence"/>
</dbReference>
<organism evidence="4 5">
    <name type="scientific">Actinospica durhamensis</name>
    <dbReference type="NCBI Taxonomy" id="1508375"/>
    <lineage>
        <taxon>Bacteria</taxon>
        <taxon>Bacillati</taxon>
        <taxon>Actinomycetota</taxon>
        <taxon>Actinomycetes</taxon>
        <taxon>Catenulisporales</taxon>
        <taxon>Actinospicaceae</taxon>
        <taxon>Actinospica</taxon>
    </lineage>
</organism>
<dbReference type="PANTHER" id="PTHR43877">
    <property type="entry name" value="AMINOALKYLPHOSPHONATE N-ACETYLTRANSFERASE-RELATED-RELATED"/>
    <property type="match status" value="1"/>
</dbReference>
<keyword evidence="1 4" id="KW-0808">Transferase</keyword>
<keyword evidence="5" id="KW-1185">Reference proteome</keyword>
<dbReference type="InterPro" id="IPR050832">
    <property type="entry name" value="Bact_Acetyltransf"/>
</dbReference>
<evidence type="ECO:0000256" key="1">
    <source>
        <dbReference type="ARBA" id="ARBA00022679"/>
    </source>
</evidence>
<evidence type="ECO:0000256" key="2">
    <source>
        <dbReference type="ARBA" id="ARBA00023315"/>
    </source>
</evidence>
<dbReference type="InterPro" id="IPR000182">
    <property type="entry name" value="GNAT_dom"/>
</dbReference>
<dbReference type="SUPFAM" id="SSF55729">
    <property type="entry name" value="Acyl-CoA N-acyltransferases (Nat)"/>
    <property type="match status" value="1"/>
</dbReference>
<dbReference type="PANTHER" id="PTHR43877:SF2">
    <property type="entry name" value="AMINOALKYLPHOSPHONATE N-ACETYLTRANSFERASE-RELATED"/>
    <property type="match status" value="1"/>
</dbReference>
<gene>
    <name evidence="4" type="ORF">KDL01_05640</name>
</gene>
<dbReference type="GO" id="GO:0016747">
    <property type="term" value="F:acyltransferase activity, transferring groups other than amino-acyl groups"/>
    <property type="evidence" value="ECO:0007669"/>
    <property type="project" value="InterPro"/>
</dbReference>
<name>A0A941ELH8_9ACTN</name>
<reference evidence="4" key="1">
    <citation type="submission" date="2021-04" db="EMBL/GenBank/DDBJ databases">
        <title>Genome based classification of Actinospica acidithermotolerans sp. nov., an actinobacterium isolated from an Indonesian hot spring.</title>
        <authorList>
            <person name="Kusuma A.B."/>
            <person name="Putra K.E."/>
            <person name="Nafisah S."/>
            <person name="Loh J."/>
            <person name="Nouioui I."/>
            <person name="Goodfellow M."/>
        </authorList>
    </citation>
    <scope>NUCLEOTIDE SEQUENCE</scope>
    <source>
        <strain evidence="4">CSCA 57</strain>
    </source>
</reference>
<protein>
    <submittedName>
        <fullName evidence="4">GNAT family N-acetyltransferase</fullName>
        <ecNumber evidence="4">2.3.1.-</ecNumber>
    </submittedName>
</protein>
<dbReference type="EMBL" id="JAGSOG010000015">
    <property type="protein sequence ID" value="MBR7832732.1"/>
    <property type="molecule type" value="Genomic_DNA"/>
</dbReference>
<dbReference type="Gene3D" id="3.40.630.30">
    <property type="match status" value="1"/>
</dbReference>
<dbReference type="Pfam" id="PF00583">
    <property type="entry name" value="Acetyltransf_1"/>
    <property type="match status" value="1"/>
</dbReference>
<dbReference type="RefSeq" id="WP_212527257.1">
    <property type="nucleotide sequence ID" value="NZ_JAGSOG010000015.1"/>
</dbReference>
<dbReference type="AlphaFoldDB" id="A0A941ELH8"/>